<dbReference type="Proteomes" id="UP000663852">
    <property type="component" value="Unassembled WGS sequence"/>
</dbReference>
<name>A0A814SM45_ADIRI</name>
<sequence length="183" mass="21775">MRSFRFIRLIDEEKENDVFRVPLDQNFQLSMETFKSFFPNTQVDHSDDRIRWNLSRFRHNSSRIQQVSVGFGEFLGGGFRKWPENNRKLCLKFRPESSAKEIIGKSGIFYRYQNSNEKYVVPISDQNKFLIDQNDYELDLLYIAYRSNRPVAIQVQPPNRDSPSSTVRPTRSFWDYLKLVVCN</sequence>
<dbReference type="AlphaFoldDB" id="A0A814SM45"/>
<proteinExistence type="predicted"/>
<comment type="caution">
    <text evidence="1">The sequence shown here is derived from an EMBL/GenBank/DDBJ whole genome shotgun (WGS) entry which is preliminary data.</text>
</comment>
<organism evidence="1 2">
    <name type="scientific">Adineta ricciae</name>
    <name type="common">Rotifer</name>
    <dbReference type="NCBI Taxonomy" id="249248"/>
    <lineage>
        <taxon>Eukaryota</taxon>
        <taxon>Metazoa</taxon>
        <taxon>Spiralia</taxon>
        <taxon>Gnathifera</taxon>
        <taxon>Rotifera</taxon>
        <taxon>Eurotatoria</taxon>
        <taxon>Bdelloidea</taxon>
        <taxon>Adinetida</taxon>
        <taxon>Adinetidae</taxon>
        <taxon>Adineta</taxon>
    </lineage>
</organism>
<gene>
    <name evidence="1" type="ORF">EDS130_LOCUS22555</name>
</gene>
<protein>
    <submittedName>
        <fullName evidence="1">Uncharacterized protein</fullName>
    </submittedName>
</protein>
<accession>A0A814SM45</accession>
<dbReference type="EMBL" id="CAJNOJ010000119">
    <property type="protein sequence ID" value="CAF1149943.1"/>
    <property type="molecule type" value="Genomic_DNA"/>
</dbReference>
<evidence type="ECO:0000313" key="2">
    <source>
        <dbReference type="Proteomes" id="UP000663852"/>
    </source>
</evidence>
<reference evidence="1" key="1">
    <citation type="submission" date="2021-02" db="EMBL/GenBank/DDBJ databases">
        <authorList>
            <person name="Nowell W R."/>
        </authorList>
    </citation>
    <scope>NUCLEOTIDE SEQUENCE</scope>
</reference>
<evidence type="ECO:0000313" key="1">
    <source>
        <dbReference type="EMBL" id="CAF1149943.1"/>
    </source>
</evidence>